<proteinExistence type="predicted"/>
<keyword evidence="2" id="KW-1185">Reference proteome</keyword>
<reference evidence="1 2" key="1">
    <citation type="submission" date="2018-06" db="EMBL/GenBank/DDBJ databases">
        <title>Novel Chryseobacterium species.</title>
        <authorList>
            <person name="Newman J."/>
            <person name="Hugo C."/>
            <person name="Oosthuizen L."/>
            <person name="Charimba G."/>
        </authorList>
    </citation>
    <scope>NUCLEOTIDE SEQUENCE [LARGE SCALE GENOMIC DNA]</scope>
    <source>
        <strain evidence="1 2">7_F195</strain>
    </source>
</reference>
<protein>
    <submittedName>
        <fullName evidence="1">Uncharacterized protein</fullName>
    </submittedName>
</protein>
<dbReference type="EMBL" id="QNVV01000008">
    <property type="protein sequence ID" value="REC47425.1"/>
    <property type="molecule type" value="Genomic_DNA"/>
</dbReference>
<dbReference type="RefSeq" id="WP_115928219.1">
    <property type="nucleotide sequence ID" value="NZ_QNVV01000008.1"/>
</dbReference>
<gene>
    <name evidence="1" type="ORF">DRF67_10280</name>
</gene>
<dbReference type="Pfam" id="PF20329">
    <property type="entry name" value="DUF6624"/>
    <property type="match status" value="1"/>
</dbReference>
<name>A0A3D9B1A2_9FLAO</name>
<evidence type="ECO:0000313" key="1">
    <source>
        <dbReference type="EMBL" id="REC47425.1"/>
    </source>
</evidence>
<evidence type="ECO:0000313" key="2">
    <source>
        <dbReference type="Proteomes" id="UP000256257"/>
    </source>
</evidence>
<dbReference type="AlphaFoldDB" id="A0A3D9B1A2"/>
<sequence>MNIELAKELTDLAAHDLSVREKLAAGGKLAGGYHPEMEEVHRANAKRLREVIDEIGFPTLSKVGKEGSDAAWLIIQHSIGEPDFMMACLRMMEENTEDINPVHKAYLYDRIMVFQSKPQKYGTQLIPEGIYPVENKERLNEEREKVGLPAISADELNKIPQSEDIAQIDNRDPAYNEWRCKVGWIV</sequence>
<dbReference type="InterPro" id="IPR046732">
    <property type="entry name" value="DUF6624"/>
</dbReference>
<accession>A0A3D9B1A2</accession>
<comment type="caution">
    <text evidence="1">The sequence shown here is derived from an EMBL/GenBank/DDBJ whole genome shotgun (WGS) entry which is preliminary data.</text>
</comment>
<dbReference type="OrthoDB" id="2989458at2"/>
<organism evidence="1 2">
    <name type="scientific">Chryseobacterium pennipullorum</name>
    <dbReference type="NCBI Taxonomy" id="2258963"/>
    <lineage>
        <taxon>Bacteria</taxon>
        <taxon>Pseudomonadati</taxon>
        <taxon>Bacteroidota</taxon>
        <taxon>Flavobacteriia</taxon>
        <taxon>Flavobacteriales</taxon>
        <taxon>Weeksellaceae</taxon>
        <taxon>Chryseobacterium group</taxon>
        <taxon>Chryseobacterium</taxon>
    </lineage>
</organism>
<dbReference type="Proteomes" id="UP000256257">
    <property type="component" value="Unassembled WGS sequence"/>
</dbReference>